<proteinExistence type="predicted"/>
<keyword evidence="2" id="KW-1185">Reference proteome</keyword>
<sequence>MNRKESEKEKEKELVSQLEQIRKKIISLPSQSNPNEIPRLNELQQLISQLNQRKLNIEQLNQTLAAVAAAAAAAAKATAHPHSQQPPPPPPLPPPKQQKLKLIHHPPPPPIKKLKLKPKTAVELQEQEEAEEDEQDIKPSTELHSTKPITKSKNKRKRIGSQIIISGSELEARSDHHHQESPEPSSRSTETLPPLPKLPPPPLPPSHPPPLPKPKPTAAAAVFPPLPPLPPPPLPKPTANLTLTTTTTIKIEPETNPELTLPTIATPAELSQLQSSSFFCSEPPPAKNIKPHPRVLAHHPLPRSVSARLSLSSSSSHSLHQQPNGGGLSTPKSTPIHLVPLPSSTPNSSSHTPPLPTTKPISSSSTSQTILQNERIEDSRRDSSYNIPIPNPIIVPIGYPKTQGEVNQDFSKIKAPSNQIPIHQFQNWCNDHYLRSFGEDDLAFLCSNFVACNGSILVRVQPPSSSSSIAPGTNPTRTRTSISEQPRDPTFDIPKLGRHYSEVWKDEDLGLSPSLSPSSTFKQPTITTTTSTTTTTTTTTTVERKSKTLKQNIDHPLVQNLTQNGPMGTLATRLIGAIHAPSSKPNTSNSTKNPTTGPTTPSFNFKSVEQLELENRLTEELKYIGLLNLNDQIKPPSPSPSPPPPPTPLPLPEEEEEKEVMEEEEEDEITITLRKTQSILSIQTDRNSQRKQILNRIVKNRMAIQEFDTIKDGLDRLLIQLINKKNSIVNSSQKLSNSNSSGLNGCNGIHPGSSTDNHHHKNGKINGQSSSTSVMVNGVSSSIEQTQDPILSSHQNKLAKLDRAISNTLYKRRCFLDKIGPLICRSSSSTVAQNTGCGHDVSSGGGGGSIEDCSGTTQLAGGSRDGDLNGFDPRELNKILNIPDRSIYTELDALILDLNKKNSAVQEEGELGAEGVNGNVLELDNQVQNSTFDQSVQPDHSSSPTLLDQNIRTRPSQILPLSSSSSSGDLVALVQRDDINLNHSNLIHSNLVDSDLDDRNLINHDLNNQSLNNPSNQSLNNPSNQSQNNQVNQSLNNQDNQFHQKKKKIKIQIQKKKSGAVDSDHLILDHFII</sequence>
<accession>A0ACC0EEH4</accession>
<name>A0ACC0EEH4_9BASI</name>
<reference evidence="1 2" key="3">
    <citation type="journal article" date="2022" name="Microbiol. Spectr.">
        <title>Folding features and dynamics of 3D genome architecture in plant fungal pathogens.</title>
        <authorList>
            <person name="Xia C."/>
        </authorList>
    </citation>
    <scope>NUCLEOTIDE SEQUENCE [LARGE SCALE GENOMIC DNA]</scope>
    <source>
        <strain evidence="1 2">93-210</strain>
    </source>
</reference>
<evidence type="ECO:0000313" key="1">
    <source>
        <dbReference type="EMBL" id="KAI7951500.1"/>
    </source>
</evidence>
<reference evidence="2" key="1">
    <citation type="journal article" date="2018" name="BMC Genomics">
        <title>Genomic insights into host adaptation between the wheat stripe rust pathogen (Puccinia striiformis f. sp. tritici) and the barley stripe rust pathogen (Puccinia striiformis f. sp. hordei).</title>
        <authorList>
            <person name="Xia C."/>
            <person name="Wang M."/>
            <person name="Yin C."/>
            <person name="Cornejo O.E."/>
            <person name="Hulbert S.H."/>
            <person name="Chen X."/>
        </authorList>
    </citation>
    <scope>NUCLEOTIDE SEQUENCE [LARGE SCALE GENOMIC DNA]</scope>
    <source>
        <strain evidence="2">93-210</strain>
    </source>
</reference>
<gene>
    <name evidence="1" type="ORF">MJO28_007184</name>
</gene>
<evidence type="ECO:0000313" key="2">
    <source>
        <dbReference type="Proteomes" id="UP001060170"/>
    </source>
</evidence>
<dbReference type="EMBL" id="CM045871">
    <property type="protein sequence ID" value="KAI7951500.1"/>
    <property type="molecule type" value="Genomic_DNA"/>
</dbReference>
<protein>
    <submittedName>
        <fullName evidence="1">Uncharacterized protein</fullName>
    </submittedName>
</protein>
<reference evidence="2" key="2">
    <citation type="journal article" date="2018" name="Mol. Plant Microbe Interact.">
        <title>Genome sequence resources for the wheat stripe rust pathogen (Puccinia striiformis f. sp. tritici) and the barley stripe rust pathogen (Puccinia striiformis f. sp. hordei).</title>
        <authorList>
            <person name="Xia C."/>
            <person name="Wang M."/>
            <person name="Yin C."/>
            <person name="Cornejo O.E."/>
            <person name="Hulbert S.H."/>
            <person name="Chen X."/>
        </authorList>
    </citation>
    <scope>NUCLEOTIDE SEQUENCE [LARGE SCALE GENOMIC DNA]</scope>
    <source>
        <strain evidence="2">93-210</strain>
    </source>
</reference>
<comment type="caution">
    <text evidence="1">The sequence shown here is derived from an EMBL/GenBank/DDBJ whole genome shotgun (WGS) entry which is preliminary data.</text>
</comment>
<organism evidence="1 2">
    <name type="scientific">Puccinia striiformis f. sp. tritici</name>
    <dbReference type="NCBI Taxonomy" id="168172"/>
    <lineage>
        <taxon>Eukaryota</taxon>
        <taxon>Fungi</taxon>
        <taxon>Dikarya</taxon>
        <taxon>Basidiomycota</taxon>
        <taxon>Pucciniomycotina</taxon>
        <taxon>Pucciniomycetes</taxon>
        <taxon>Pucciniales</taxon>
        <taxon>Pucciniaceae</taxon>
        <taxon>Puccinia</taxon>
    </lineage>
</organism>
<dbReference type="Proteomes" id="UP001060170">
    <property type="component" value="Chromosome 7"/>
</dbReference>